<proteinExistence type="predicted"/>
<evidence type="ECO:0000256" key="6">
    <source>
        <dbReference type="ARBA" id="ARBA00022989"/>
    </source>
</evidence>
<accession>A0ABW5QNA7</accession>
<feature type="transmembrane region" description="Helical" evidence="11">
    <location>
        <begin position="137"/>
        <end position="155"/>
    </location>
</feature>
<evidence type="ECO:0000256" key="5">
    <source>
        <dbReference type="ARBA" id="ARBA00022692"/>
    </source>
</evidence>
<feature type="transmembrane region" description="Helical" evidence="11">
    <location>
        <begin position="453"/>
        <end position="473"/>
    </location>
</feature>
<feature type="domain" description="NADH-Ubiquinone oxidoreductase (complex I) chain 5 N-terminal" evidence="13">
    <location>
        <begin position="72"/>
        <end position="115"/>
    </location>
</feature>
<dbReference type="InterPro" id="IPR001516">
    <property type="entry name" value="Proton_antipo_N"/>
</dbReference>
<feature type="transmembrane region" description="Helical" evidence="11">
    <location>
        <begin position="112"/>
        <end position="131"/>
    </location>
</feature>
<feature type="transmembrane region" description="Helical" evidence="11">
    <location>
        <begin position="305"/>
        <end position="325"/>
    </location>
</feature>
<dbReference type="InterPro" id="IPR046806">
    <property type="entry name" value="MrpA_C/MbhE"/>
</dbReference>
<feature type="domain" description="MrpA C-terminal/MbhE" evidence="15">
    <location>
        <begin position="700"/>
        <end position="779"/>
    </location>
</feature>
<feature type="transmembrane region" description="Helical" evidence="11">
    <location>
        <begin position="331"/>
        <end position="352"/>
    </location>
</feature>
<keyword evidence="17" id="KW-1185">Reference proteome</keyword>
<evidence type="ECO:0000259" key="14">
    <source>
        <dbReference type="Pfam" id="PF13244"/>
    </source>
</evidence>
<dbReference type="PANTHER" id="PTHR43373">
    <property type="entry name" value="NA(+)/H(+) ANTIPORTER SUBUNIT"/>
    <property type="match status" value="1"/>
</dbReference>
<keyword evidence="8 11" id="KW-0472">Membrane</keyword>
<sequence>MELDQGASLALMAIGPFVVAALAPLLHRLLRGFSHWLLALVPAAIFAFLCGYVGPVASGEVVVAGIDWVPALGLRLTFLLDGLSLAFALTISGIGALIVLYAGAYLHGHRHLGRFLMFLLAFMGAMLGLVLSDNLLALFLFWELTSISSFLLIGFDADRQAARRGAIQALVITNIGGMGLLVGVILINSITGSWTFAELLGSGDILRNSGLYGNVLLAILLAAFTKSAQLPFHFWLPNAMEAPTPVSAFLHSATMVQAGVYLLARMTPVLGGTAVWTTVLVVFGCATLIWGALGALRQTDLKQMLAQTTIASLGLLVALIGLGTPVALSAFVLYFAAHALYKAALFMVAGAVDHEAGTRDLTALGGLADRMPVTFIGAALAGLSMFSVPATLGFFAKEEMYLDLVVMEPTAIAVLLALVLGNALLGGVGLIVMIRPFLGPAVATPKAAHEAPVAMLVGPILLGAAGVVTALLIDWFGHDLMAPAATAVSGQGVESHLSWNINFASPALWASVVTWLLAVLIYRQADSLRTLLRRWPANWNADRAFDAVFFGLVRFSGAVTRTLHHGRLELYLVVVFIGFALAVLVPLLTMGGLDALMPTAELGNWGAVLRWPDLMPYEWGVVAMAVAGLVAVLTAHNRLVAIAALGVQGTSLALIFLLFGAPDLAFTQFMVEILSVVILTLVMTRLRLDELDKRPFEDWVRDGAIALACGIGVSLTLMVILTGPLDTRLSDFFTATSVPVAHGANIVNVILVDYRGFDTLGEISVVMAAGIAIMVLLKSRKAPPMPAPTPDPEPKPAKAPRRRRKVADA</sequence>
<protein>
    <submittedName>
        <fullName evidence="16">Hydrogen gas-evolving membrane-bound hydrogenase subunit E</fullName>
    </submittedName>
</protein>
<reference evidence="17" key="1">
    <citation type="journal article" date="2019" name="Int. J. Syst. Evol. Microbiol.">
        <title>The Global Catalogue of Microorganisms (GCM) 10K type strain sequencing project: providing services to taxonomists for standard genome sequencing and annotation.</title>
        <authorList>
            <consortium name="The Broad Institute Genomics Platform"/>
            <consortium name="The Broad Institute Genome Sequencing Center for Infectious Disease"/>
            <person name="Wu L."/>
            <person name="Ma J."/>
        </authorList>
    </citation>
    <scope>NUCLEOTIDE SEQUENCE [LARGE SCALE GENOMIC DNA]</scope>
    <source>
        <strain evidence="17">CCM 7427</strain>
    </source>
</reference>
<evidence type="ECO:0000256" key="7">
    <source>
        <dbReference type="ARBA" id="ARBA00023065"/>
    </source>
</evidence>
<feature type="transmembrane region" description="Helical" evidence="11">
    <location>
        <begin position="411"/>
        <end position="432"/>
    </location>
</feature>
<feature type="transmembrane region" description="Helical" evidence="11">
    <location>
        <begin position="74"/>
        <end position="100"/>
    </location>
</feature>
<evidence type="ECO:0000256" key="9">
    <source>
        <dbReference type="RuleBase" id="RU000320"/>
    </source>
</evidence>
<evidence type="ECO:0000256" key="2">
    <source>
        <dbReference type="ARBA" id="ARBA00022448"/>
    </source>
</evidence>
<evidence type="ECO:0000313" key="16">
    <source>
        <dbReference type="EMBL" id="MFD2648981.1"/>
    </source>
</evidence>
<evidence type="ECO:0000259" key="15">
    <source>
        <dbReference type="Pfam" id="PF20501"/>
    </source>
</evidence>
<feature type="transmembrane region" description="Helical" evidence="11">
    <location>
        <begin position="211"/>
        <end position="236"/>
    </location>
</feature>
<comment type="subcellular location">
    <subcellularLocation>
        <location evidence="1">Cell membrane</location>
        <topology evidence="1">Multi-pass membrane protein</topology>
    </subcellularLocation>
    <subcellularLocation>
        <location evidence="9">Membrane</location>
        <topology evidence="9">Multi-pass membrane protein</topology>
    </subcellularLocation>
</comment>
<feature type="transmembrane region" description="Helical" evidence="11">
    <location>
        <begin position="273"/>
        <end position="293"/>
    </location>
</feature>
<feature type="transmembrane region" description="Helical" evidence="11">
    <location>
        <begin position="665"/>
        <end position="683"/>
    </location>
</feature>
<keyword evidence="2" id="KW-0813">Transport</keyword>
<evidence type="ECO:0000256" key="1">
    <source>
        <dbReference type="ARBA" id="ARBA00004651"/>
    </source>
</evidence>
<keyword evidence="4" id="KW-1003">Cell membrane</keyword>
<dbReference type="PRINTS" id="PR01434">
    <property type="entry name" value="NADHDHGNASE5"/>
</dbReference>
<feature type="transmembrane region" description="Helical" evidence="11">
    <location>
        <begin position="6"/>
        <end position="26"/>
    </location>
</feature>
<organism evidence="16 17">
    <name type="scientific">Devosia albogilva</name>
    <dbReference type="NCBI Taxonomy" id="429726"/>
    <lineage>
        <taxon>Bacteria</taxon>
        <taxon>Pseudomonadati</taxon>
        <taxon>Pseudomonadota</taxon>
        <taxon>Alphaproteobacteria</taxon>
        <taxon>Hyphomicrobiales</taxon>
        <taxon>Devosiaceae</taxon>
        <taxon>Devosia</taxon>
    </lineage>
</organism>
<dbReference type="Pfam" id="PF00662">
    <property type="entry name" value="Proton_antipo_N"/>
    <property type="match status" value="1"/>
</dbReference>
<dbReference type="InterPro" id="IPR025383">
    <property type="entry name" value="MrpA_C/MbhD"/>
</dbReference>
<keyword evidence="5 9" id="KW-0812">Transmembrane</keyword>
<evidence type="ECO:0000256" key="8">
    <source>
        <dbReference type="ARBA" id="ARBA00023136"/>
    </source>
</evidence>
<feature type="transmembrane region" description="Helical" evidence="11">
    <location>
        <begin position="167"/>
        <end position="191"/>
    </location>
</feature>
<dbReference type="EMBL" id="JBHUNP010000001">
    <property type="protein sequence ID" value="MFD2648981.1"/>
    <property type="molecule type" value="Genomic_DNA"/>
</dbReference>
<feature type="transmembrane region" description="Helical" evidence="11">
    <location>
        <begin position="507"/>
        <end position="525"/>
    </location>
</feature>
<feature type="region of interest" description="Disordered" evidence="10">
    <location>
        <begin position="781"/>
        <end position="809"/>
    </location>
</feature>
<comment type="caution">
    <text evidence="16">The sequence shown here is derived from an EMBL/GenBank/DDBJ whole genome shotgun (WGS) entry which is preliminary data.</text>
</comment>
<feature type="transmembrane region" description="Helical" evidence="11">
    <location>
        <begin position="640"/>
        <end position="659"/>
    </location>
</feature>
<feature type="transmembrane region" description="Helical" evidence="11">
    <location>
        <begin position="373"/>
        <end position="396"/>
    </location>
</feature>
<evidence type="ECO:0000313" key="17">
    <source>
        <dbReference type="Proteomes" id="UP001597521"/>
    </source>
</evidence>
<keyword evidence="6 11" id="KW-1133">Transmembrane helix</keyword>
<feature type="transmembrane region" description="Helical" evidence="11">
    <location>
        <begin position="759"/>
        <end position="777"/>
    </location>
</feature>
<dbReference type="PANTHER" id="PTHR43373:SF1">
    <property type="entry name" value="NA(+)_H(+) ANTIPORTER SUBUNIT A"/>
    <property type="match status" value="1"/>
</dbReference>
<feature type="transmembrane region" description="Helical" evidence="11">
    <location>
        <begin position="248"/>
        <end position="267"/>
    </location>
</feature>
<feature type="transmembrane region" description="Helical" evidence="11">
    <location>
        <begin position="704"/>
        <end position="723"/>
    </location>
</feature>
<evidence type="ECO:0000259" key="13">
    <source>
        <dbReference type="Pfam" id="PF00662"/>
    </source>
</evidence>
<gene>
    <name evidence="16" type="primary">mbhE</name>
    <name evidence="16" type="ORF">ACFSX5_14420</name>
</gene>
<evidence type="ECO:0000256" key="11">
    <source>
        <dbReference type="SAM" id="Phobius"/>
    </source>
</evidence>
<feature type="domain" description="NADH:quinone oxidoreductase/Mrp antiporter transmembrane" evidence="12">
    <location>
        <begin position="132"/>
        <end position="415"/>
    </location>
</feature>
<dbReference type="Proteomes" id="UP001597521">
    <property type="component" value="Unassembled WGS sequence"/>
</dbReference>
<dbReference type="InterPro" id="IPR050616">
    <property type="entry name" value="CPA3_Na-H_Antiporter_A"/>
</dbReference>
<dbReference type="InterPro" id="IPR001750">
    <property type="entry name" value="ND/Mrp_TM"/>
</dbReference>
<dbReference type="Pfam" id="PF13244">
    <property type="entry name" value="MbhD"/>
    <property type="match status" value="1"/>
</dbReference>
<feature type="compositionally biased region" description="Basic residues" evidence="10">
    <location>
        <begin position="798"/>
        <end position="809"/>
    </location>
</feature>
<evidence type="ECO:0000256" key="4">
    <source>
        <dbReference type="ARBA" id="ARBA00022475"/>
    </source>
</evidence>
<keyword evidence="3" id="KW-0050">Antiport</keyword>
<evidence type="ECO:0000259" key="12">
    <source>
        <dbReference type="Pfam" id="PF00361"/>
    </source>
</evidence>
<feature type="transmembrane region" description="Helical" evidence="11">
    <location>
        <begin position="570"/>
        <end position="596"/>
    </location>
</feature>
<dbReference type="RefSeq" id="WP_386834366.1">
    <property type="nucleotide sequence ID" value="NZ_JBHUNP010000001.1"/>
</dbReference>
<feature type="transmembrane region" description="Helical" evidence="11">
    <location>
        <begin position="33"/>
        <end position="54"/>
    </location>
</feature>
<keyword evidence="7" id="KW-0406">Ion transport</keyword>
<feature type="domain" description="MrpA C-terminal/MbhD" evidence="14">
    <location>
        <begin position="624"/>
        <end position="687"/>
    </location>
</feature>
<evidence type="ECO:0000256" key="10">
    <source>
        <dbReference type="SAM" id="MobiDB-lite"/>
    </source>
</evidence>
<dbReference type="Pfam" id="PF20501">
    <property type="entry name" value="MbhE"/>
    <property type="match status" value="1"/>
</dbReference>
<evidence type="ECO:0000256" key="3">
    <source>
        <dbReference type="ARBA" id="ARBA00022449"/>
    </source>
</evidence>
<name>A0ABW5QNA7_9HYPH</name>
<dbReference type="Pfam" id="PF00361">
    <property type="entry name" value="Proton_antipo_M"/>
    <property type="match status" value="1"/>
</dbReference>
<feature type="transmembrane region" description="Helical" evidence="11">
    <location>
        <begin position="616"/>
        <end position="633"/>
    </location>
</feature>